<evidence type="ECO:0000256" key="4">
    <source>
        <dbReference type="ARBA" id="ARBA00023242"/>
    </source>
</evidence>
<dbReference type="OrthoDB" id="4456959at2759"/>
<organism evidence="5 6">
    <name type="scientific">Collybiopsis luxurians FD-317 M1</name>
    <dbReference type="NCBI Taxonomy" id="944289"/>
    <lineage>
        <taxon>Eukaryota</taxon>
        <taxon>Fungi</taxon>
        <taxon>Dikarya</taxon>
        <taxon>Basidiomycota</taxon>
        <taxon>Agaricomycotina</taxon>
        <taxon>Agaricomycetes</taxon>
        <taxon>Agaricomycetidae</taxon>
        <taxon>Agaricales</taxon>
        <taxon>Marasmiineae</taxon>
        <taxon>Omphalotaceae</taxon>
        <taxon>Collybiopsis</taxon>
        <taxon>Collybiopsis luxurians</taxon>
    </lineage>
</organism>
<name>A0A0D0BLD7_9AGAR</name>
<keyword evidence="4" id="KW-0539">Nucleus</keyword>
<dbReference type="PANTHER" id="PTHR46910:SF3">
    <property type="entry name" value="HALOTOLERANCE PROTEIN 9-RELATED"/>
    <property type="match status" value="1"/>
</dbReference>
<keyword evidence="3" id="KW-0238">DNA-binding</keyword>
<gene>
    <name evidence="5" type="ORF">GYMLUDRAFT_1017948</name>
</gene>
<comment type="subcellular location">
    <subcellularLocation>
        <location evidence="1">Nucleus</location>
    </subcellularLocation>
</comment>
<dbReference type="GO" id="GO:0003677">
    <property type="term" value="F:DNA binding"/>
    <property type="evidence" value="ECO:0007669"/>
    <property type="project" value="UniProtKB-KW"/>
</dbReference>
<dbReference type="AlphaFoldDB" id="A0A0D0BLD7"/>
<sequence>WQLIILDTALGIGLGRLRLSNMSDLDLELSIMCNDEYWETPNPDDAFKKPENTLSKLAYWAHHIKLIGILGFTQYSIVSLPIPSRHLDPWGPTTLSAAEWNQKAVFELDSALNKWLNALPDFLKYSPHQKENVFAHQSAMLYAVFYWVQIQGLFISKVYNYCLSTCLFHWPFISQPGQKSILMFPSLAICANTACSCVHLLHDHHQRSKIQFPHLMPLPFVCAIFLSTNLWHGMQLKMPLNATREMNDIQKCLDILALYEDRYAEFC</sequence>
<dbReference type="PANTHER" id="PTHR46910">
    <property type="entry name" value="TRANSCRIPTION FACTOR PDR1"/>
    <property type="match status" value="1"/>
</dbReference>
<feature type="non-terminal residue" evidence="5">
    <location>
        <position position="1"/>
    </location>
</feature>
<proteinExistence type="predicted"/>
<evidence type="ECO:0000256" key="3">
    <source>
        <dbReference type="ARBA" id="ARBA00023125"/>
    </source>
</evidence>
<evidence type="ECO:0000313" key="5">
    <source>
        <dbReference type="EMBL" id="KIK55556.1"/>
    </source>
</evidence>
<dbReference type="GO" id="GO:0005634">
    <property type="term" value="C:nucleus"/>
    <property type="evidence" value="ECO:0007669"/>
    <property type="project" value="UniProtKB-SubCell"/>
</dbReference>
<evidence type="ECO:0000256" key="1">
    <source>
        <dbReference type="ARBA" id="ARBA00004123"/>
    </source>
</evidence>
<dbReference type="Proteomes" id="UP000053593">
    <property type="component" value="Unassembled WGS sequence"/>
</dbReference>
<dbReference type="CDD" id="cd12148">
    <property type="entry name" value="fungal_TF_MHR"/>
    <property type="match status" value="1"/>
</dbReference>
<evidence type="ECO:0000256" key="2">
    <source>
        <dbReference type="ARBA" id="ARBA00022723"/>
    </source>
</evidence>
<dbReference type="HOGENOM" id="CLU_097027_0_0_1"/>
<dbReference type="InterPro" id="IPR050987">
    <property type="entry name" value="AtrR-like"/>
</dbReference>
<evidence type="ECO:0000313" key="6">
    <source>
        <dbReference type="Proteomes" id="UP000053593"/>
    </source>
</evidence>
<dbReference type="GO" id="GO:0003700">
    <property type="term" value="F:DNA-binding transcription factor activity"/>
    <property type="evidence" value="ECO:0007669"/>
    <property type="project" value="InterPro"/>
</dbReference>
<reference evidence="5 6" key="1">
    <citation type="submission" date="2014-04" db="EMBL/GenBank/DDBJ databases">
        <title>Evolutionary Origins and Diversification of the Mycorrhizal Mutualists.</title>
        <authorList>
            <consortium name="DOE Joint Genome Institute"/>
            <consortium name="Mycorrhizal Genomics Consortium"/>
            <person name="Kohler A."/>
            <person name="Kuo A."/>
            <person name="Nagy L.G."/>
            <person name="Floudas D."/>
            <person name="Copeland A."/>
            <person name="Barry K.W."/>
            <person name="Cichocki N."/>
            <person name="Veneault-Fourrey C."/>
            <person name="LaButti K."/>
            <person name="Lindquist E.A."/>
            <person name="Lipzen A."/>
            <person name="Lundell T."/>
            <person name="Morin E."/>
            <person name="Murat C."/>
            <person name="Riley R."/>
            <person name="Ohm R."/>
            <person name="Sun H."/>
            <person name="Tunlid A."/>
            <person name="Henrissat B."/>
            <person name="Grigoriev I.V."/>
            <person name="Hibbett D.S."/>
            <person name="Martin F."/>
        </authorList>
    </citation>
    <scope>NUCLEOTIDE SEQUENCE [LARGE SCALE GENOMIC DNA]</scope>
    <source>
        <strain evidence="5 6">FD-317 M1</strain>
    </source>
</reference>
<evidence type="ECO:0008006" key="7">
    <source>
        <dbReference type="Google" id="ProtNLM"/>
    </source>
</evidence>
<accession>A0A0D0BLD7</accession>
<dbReference type="EMBL" id="KN834805">
    <property type="protein sequence ID" value="KIK55556.1"/>
    <property type="molecule type" value="Genomic_DNA"/>
</dbReference>
<keyword evidence="2" id="KW-0479">Metal-binding</keyword>
<protein>
    <recommendedName>
        <fullName evidence="7">Transcription factor domain-containing protein</fullName>
    </recommendedName>
</protein>
<keyword evidence="6" id="KW-1185">Reference proteome</keyword>
<dbReference type="GO" id="GO:0046872">
    <property type="term" value="F:metal ion binding"/>
    <property type="evidence" value="ECO:0007669"/>
    <property type="project" value="UniProtKB-KW"/>
</dbReference>